<dbReference type="Pfam" id="PF01943">
    <property type="entry name" value="Polysacc_synt"/>
    <property type="match status" value="1"/>
</dbReference>
<evidence type="ECO:0000256" key="5">
    <source>
        <dbReference type="ARBA" id="ARBA00023136"/>
    </source>
</evidence>
<evidence type="ECO:0000256" key="6">
    <source>
        <dbReference type="SAM" id="Phobius"/>
    </source>
</evidence>
<keyword evidence="4 6" id="KW-1133">Transmembrane helix</keyword>
<dbReference type="InterPro" id="IPR002797">
    <property type="entry name" value="Polysacc_synth"/>
</dbReference>
<feature type="transmembrane region" description="Helical" evidence="6">
    <location>
        <begin position="434"/>
        <end position="453"/>
    </location>
</feature>
<evidence type="ECO:0000256" key="3">
    <source>
        <dbReference type="ARBA" id="ARBA00022692"/>
    </source>
</evidence>
<feature type="transmembrane region" description="Helical" evidence="6">
    <location>
        <begin position="12"/>
        <end position="33"/>
    </location>
</feature>
<keyword evidence="3 6" id="KW-0812">Transmembrane</keyword>
<feature type="transmembrane region" description="Helical" evidence="6">
    <location>
        <begin position="244"/>
        <end position="266"/>
    </location>
</feature>
<evidence type="ECO:0000256" key="4">
    <source>
        <dbReference type="ARBA" id="ARBA00022989"/>
    </source>
</evidence>
<dbReference type="PANTHER" id="PTHR30250:SF11">
    <property type="entry name" value="O-ANTIGEN TRANSPORTER-RELATED"/>
    <property type="match status" value="1"/>
</dbReference>
<proteinExistence type="predicted"/>
<protein>
    <submittedName>
        <fullName evidence="7">O-antigen/teichoic acid export membrane protein</fullName>
    </submittedName>
</protein>
<keyword evidence="2" id="KW-1003">Cell membrane</keyword>
<evidence type="ECO:0000313" key="7">
    <source>
        <dbReference type="EMBL" id="MBP1926484.1"/>
    </source>
</evidence>
<dbReference type="RefSeq" id="WP_209512223.1">
    <property type="nucleotide sequence ID" value="NZ_JAGGKS010000007.1"/>
</dbReference>
<feature type="transmembrane region" description="Helical" evidence="6">
    <location>
        <begin position="287"/>
        <end position="304"/>
    </location>
</feature>
<feature type="transmembrane region" description="Helical" evidence="6">
    <location>
        <begin position="53"/>
        <end position="71"/>
    </location>
</feature>
<sequence>MNRYKKLISNTIIFGIGTFGSKVLVFLLMPLYTSVLTKADYGVVDLIIQTSNLLIPIVSLGIANAVIRFGLDKSVKKSDVFSIGLITILCGFGIFLIFIPVLNKITYISEHTALIYIFVLMSCLRTLCSQFVRAKEYVKLYAVDGVISTITIILFNVLFLVIFKWGINGYVLAIVMSDMLSSLFLFWAAKLNRYVRIKDIKKDIVKSMIKYSIPLIPATIFWWITNVSNRFIVAYVLGSEVNGIYAVSYKIPTIIVLISNIFMDAWQMSAVTEENRLNREKFFSKVFNVYQSILFLSASGIILFSKVVTKILVSDAFYSSWKYIPFLVMATTFSCLVTFLGSVYMVEKKSILTLSTTVVGAVVNVLLTFMLIYKFKVYGAAFATFVSYVVVFILRANNTRNFITIKWNTPKIILNLLIVMSQSFIMIYEVKYWVIYEILLVSLMMILNFGLVWKNVKKLIR</sequence>
<feature type="transmembrane region" description="Helical" evidence="6">
    <location>
        <begin position="140"/>
        <end position="163"/>
    </location>
</feature>
<dbReference type="PANTHER" id="PTHR30250">
    <property type="entry name" value="PST FAMILY PREDICTED COLANIC ACID TRANSPORTER"/>
    <property type="match status" value="1"/>
</dbReference>
<feature type="transmembrane region" description="Helical" evidence="6">
    <location>
        <begin position="208"/>
        <end position="224"/>
    </location>
</feature>
<feature type="transmembrane region" description="Helical" evidence="6">
    <location>
        <begin position="83"/>
        <end position="102"/>
    </location>
</feature>
<gene>
    <name evidence="7" type="ORF">J2Z76_002353</name>
</gene>
<comment type="caution">
    <text evidence="7">The sequence shown here is derived from an EMBL/GenBank/DDBJ whole genome shotgun (WGS) entry which is preliminary data.</text>
</comment>
<feature type="transmembrane region" description="Helical" evidence="6">
    <location>
        <begin position="324"/>
        <end position="344"/>
    </location>
</feature>
<feature type="transmembrane region" description="Helical" evidence="6">
    <location>
        <begin position="169"/>
        <end position="188"/>
    </location>
</feature>
<comment type="subcellular location">
    <subcellularLocation>
        <location evidence="1">Cell membrane</location>
        <topology evidence="1">Multi-pass membrane protein</topology>
    </subcellularLocation>
</comment>
<dbReference type="Proteomes" id="UP001519342">
    <property type="component" value="Unassembled WGS sequence"/>
</dbReference>
<organism evidence="7 8">
    <name type="scientific">Sedimentibacter acidaminivorans</name>
    <dbReference type="NCBI Taxonomy" id="913099"/>
    <lineage>
        <taxon>Bacteria</taxon>
        <taxon>Bacillati</taxon>
        <taxon>Bacillota</taxon>
        <taxon>Tissierellia</taxon>
        <taxon>Sedimentibacter</taxon>
    </lineage>
</organism>
<feature type="transmembrane region" description="Helical" evidence="6">
    <location>
        <begin position="378"/>
        <end position="397"/>
    </location>
</feature>
<dbReference type="EMBL" id="JAGGKS010000007">
    <property type="protein sequence ID" value="MBP1926484.1"/>
    <property type="molecule type" value="Genomic_DNA"/>
</dbReference>
<name>A0ABS4GFP9_9FIRM</name>
<dbReference type="InterPro" id="IPR050833">
    <property type="entry name" value="Poly_Biosynth_Transport"/>
</dbReference>
<evidence type="ECO:0000256" key="2">
    <source>
        <dbReference type="ARBA" id="ARBA00022475"/>
    </source>
</evidence>
<keyword evidence="5 6" id="KW-0472">Membrane</keyword>
<feature type="transmembrane region" description="Helical" evidence="6">
    <location>
        <begin position="409"/>
        <end position="428"/>
    </location>
</feature>
<evidence type="ECO:0000313" key="8">
    <source>
        <dbReference type="Proteomes" id="UP001519342"/>
    </source>
</evidence>
<feature type="transmembrane region" description="Helical" evidence="6">
    <location>
        <begin position="351"/>
        <end position="372"/>
    </location>
</feature>
<evidence type="ECO:0000256" key="1">
    <source>
        <dbReference type="ARBA" id="ARBA00004651"/>
    </source>
</evidence>
<keyword evidence="8" id="KW-1185">Reference proteome</keyword>
<accession>A0ABS4GFP9</accession>
<feature type="transmembrane region" description="Helical" evidence="6">
    <location>
        <begin position="108"/>
        <end position="128"/>
    </location>
</feature>
<reference evidence="7 8" key="1">
    <citation type="submission" date="2021-03" db="EMBL/GenBank/DDBJ databases">
        <title>Genomic Encyclopedia of Type Strains, Phase IV (KMG-IV): sequencing the most valuable type-strain genomes for metagenomic binning, comparative biology and taxonomic classification.</title>
        <authorList>
            <person name="Goeker M."/>
        </authorList>
    </citation>
    <scope>NUCLEOTIDE SEQUENCE [LARGE SCALE GENOMIC DNA]</scope>
    <source>
        <strain evidence="7 8">DSM 24004</strain>
    </source>
</reference>